<dbReference type="InterPro" id="IPR041796">
    <property type="entry name" value="Mre11_N"/>
</dbReference>
<dbReference type="Pfam" id="PF12320">
    <property type="entry name" value="SbcD_C"/>
    <property type="match status" value="1"/>
</dbReference>
<dbReference type="GO" id="GO:0006260">
    <property type="term" value="P:DNA replication"/>
    <property type="evidence" value="ECO:0007669"/>
    <property type="project" value="UniProtKB-KW"/>
</dbReference>
<dbReference type="InterPro" id="IPR004593">
    <property type="entry name" value="SbcD"/>
</dbReference>
<dbReference type="PANTHER" id="PTHR30337">
    <property type="entry name" value="COMPONENT OF ATP-DEPENDENT DSDNA EXONUCLEASE"/>
    <property type="match status" value="1"/>
</dbReference>
<dbReference type="SUPFAM" id="SSF56300">
    <property type="entry name" value="Metallo-dependent phosphatases"/>
    <property type="match status" value="1"/>
</dbReference>
<evidence type="ECO:0000259" key="8">
    <source>
        <dbReference type="Pfam" id="PF00149"/>
    </source>
</evidence>
<evidence type="ECO:0000313" key="10">
    <source>
        <dbReference type="EMBL" id="SFI53791.1"/>
    </source>
</evidence>
<keyword evidence="7" id="KW-0233">DNA recombination</keyword>
<reference evidence="10 11" key="1">
    <citation type="submission" date="2016-10" db="EMBL/GenBank/DDBJ databases">
        <authorList>
            <person name="de Groot N.N."/>
        </authorList>
    </citation>
    <scope>NUCLEOTIDE SEQUENCE [LARGE SCALE GENOMIC DNA]</scope>
    <source>
        <strain evidence="10 11">RK1</strain>
    </source>
</reference>
<comment type="subunit">
    <text evidence="2 7">Heterodimer of SbcC and SbcD.</text>
</comment>
<evidence type="ECO:0000256" key="7">
    <source>
        <dbReference type="RuleBase" id="RU363069"/>
    </source>
</evidence>
<dbReference type="Gene3D" id="3.60.21.10">
    <property type="match status" value="1"/>
</dbReference>
<dbReference type="CDD" id="cd00840">
    <property type="entry name" value="MPP_Mre11_N"/>
    <property type="match status" value="1"/>
</dbReference>
<evidence type="ECO:0000259" key="9">
    <source>
        <dbReference type="Pfam" id="PF12320"/>
    </source>
</evidence>
<dbReference type="GO" id="GO:0006310">
    <property type="term" value="P:DNA recombination"/>
    <property type="evidence" value="ECO:0007669"/>
    <property type="project" value="UniProtKB-KW"/>
</dbReference>
<keyword evidence="7" id="KW-0255">Endonuclease</keyword>
<dbReference type="GO" id="GO:0008408">
    <property type="term" value="F:3'-5' exonuclease activity"/>
    <property type="evidence" value="ECO:0007669"/>
    <property type="project" value="InterPro"/>
</dbReference>
<evidence type="ECO:0000256" key="5">
    <source>
        <dbReference type="ARBA" id="ARBA00022801"/>
    </source>
</evidence>
<dbReference type="InterPro" id="IPR029052">
    <property type="entry name" value="Metallo-depent_PP-like"/>
</dbReference>
<protein>
    <recommendedName>
        <fullName evidence="3 7">Nuclease SbcCD subunit D</fullName>
    </recommendedName>
</protein>
<dbReference type="NCBIfam" id="TIGR00619">
    <property type="entry name" value="sbcd"/>
    <property type="match status" value="1"/>
</dbReference>
<keyword evidence="11" id="KW-1185">Reference proteome</keyword>
<evidence type="ECO:0000256" key="6">
    <source>
        <dbReference type="ARBA" id="ARBA00022839"/>
    </source>
</evidence>
<name>A0A1I3J0J7_9SPHI</name>
<dbReference type="InterPro" id="IPR050535">
    <property type="entry name" value="DNA_Repair-Maintenance_Comp"/>
</dbReference>
<dbReference type="PANTHER" id="PTHR30337:SF0">
    <property type="entry name" value="NUCLEASE SBCCD SUBUNIT D"/>
    <property type="match status" value="1"/>
</dbReference>
<dbReference type="Pfam" id="PF00149">
    <property type="entry name" value="Metallophos"/>
    <property type="match status" value="1"/>
</dbReference>
<sequence length="417" mass="46858">MNILHTADWHLGQLFYEYDRTYEHQQFLDWLVQTLQREEVDVLLISGDVFDLSNPSAATIRQFYTFLNRAIRACPDIQVVITAGNHDSASRLESPKPLLESSNIHIIGVIERDNKGTIDYDKLIIPLVKDGNVRAWCLAVPFLRMGDYPVLADCDNPYAEGVEALYRNLCQTVKSRCQTGQALIAMGHLHAKGAETSDLDKVERLIMGGVECIAASAFPDELAYVALGHIHKAQRLGGKEHIRYAGSPLPMSFSEINYKHQVILFTLEEGQATRPRSIEIPVTVPLLRVPTAHSRVGEVLLALRQLPVAIGKDRSTAPYLQVSVLLDAPEPGLRHKIEQALVDKYVRLARIDTRYPMQKDLATAEQIQQPDPLQTLKPVDIFKQVYESRYANEVPSVLIELFNEVAQHVDEKERGPA</sequence>
<organism evidence="10 11">
    <name type="scientific">Parapedobacter indicus</name>
    <dbReference type="NCBI Taxonomy" id="1477437"/>
    <lineage>
        <taxon>Bacteria</taxon>
        <taxon>Pseudomonadati</taxon>
        <taxon>Bacteroidota</taxon>
        <taxon>Sphingobacteriia</taxon>
        <taxon>Sphingobacteriales</taxon>
        <taxon>Sphingobacteriaceae</taxon>
        <taxon>Parapedobacter</taxon>
    </lineage>
</organism>
<dbReference type="GO" id="GO:0004519">
    <property type="term" value="F:endonuclease activity"/>
    <property type="evidence" value="ECO:0007669"/>
    <property type="project" value="UniProtKB-KW"/>
</dbReference>
<evidence type="ECO:0000256" key="3">
    <source>
        <dbReference type="ARBA" id="ARBA00013365"/>
    </source>
</evidence>
<dbReference type="OrthoDB" id="9773856at2"/>
<keyword evidence="6 7" id="KW-0269">Exonuclease</keyword>
<feature type="domain" description="Nuclease SbcCD subunit D C-terminal" evidence="9">
    <location>
        <begin position="283"/>
        <end position="389"/>
    </location>
</feature>
<comment type="function">
    <text evidence="7">SbcCD cleaves DNA hairpin structures. These structures can inhibit DNA replication and are intermediates in certain DNA recombination reactions. The complex acts as a 3'-&gt;5' double strand exonuclease that can open hairpins. It also has a 5' single-strand endonuclease activity.</text>
</comment>
<gene>
    <name evidence="7" type="primary">sbcD</name>
    <name evidence="10" type="ORF">SAMN05444682_104280</name>
</gene>
<accession>A0A1I3J0J7</accession>
<keyword evidence="7" id="KW-0235">DNA replication</keyword>
<proteinExistence type="inferred from homology"/>
<feature type="domain" description="Calcineurin-like phosphoesterase" evidence="8">
    <location>
        <begin position="1"/>
        <end position="232"/>
    </location>
</feature>
<evidence type="ECO:0000256" key="4">
    <source>
        <dbReference type="ARBA" id="ARBA00022722"/>
    </source>
</evidence>
<evidence type="ECO:0000313" key="11">
    <source>
        <dbReference type="Proteomes" id="UP000198670"/>
    </source>
</evidence>
<keyword evidence="4 7" id="KW-0540">Nuclease</keyword>
<evidence type="ECO:0000256" key="1">
    <source>
        <dbReference type="ARBA" id="ARBA00010555"/>
    </source>
</evidence>
<dbReference type="EMBL" id="FOQO01000004">
    <property type="protein sequence ID" value="SFI53791.1"/>
    <property type="molecule type" value="Genomic_DNA"/>
</dbReference>
<dbReference type="STRING" id="1477437.SAMN05444682_104280"/>
<comment type="similarity">
    <text evidence="1 7">Belongs to the SbcD family.</text>
</comment>
<dbReference type="RefSeq" id="WP_090626529.1">
    <property type="nucleotide sequence ID" value="NZ_FOQO01000004.1"/>
</dbReference>
<keyword evidence="5 7" id="KW-0378">Hydrolase</keyword>
<evidence type="ECO:0000256" key="2">
    <source>
        <dbReference type="ARBA" id="ARBA00011322"/>
    </source>
</evidence>
<dbReference type="InterPro" id="IPR026843">
    <property type="entry name" value="SbcD_C"/>
</dbReference>
<dbReference type="Proteomes" id="UP000198670">
    <property type="component" value="Unassembled WGS sequence"/>
</dbReference>
<dbReference type="AlphaFoldDB" id="A0A1I3J0J7"/>
<dbReference type="InterPro" id="IPR004843">
    <property type="entry name" value="Calcineurin-like_PHP"/>
</dbReference>